<keyword evidence="3" id="KW-1185">Reference proteome</keyword>
<dbReference type="InterPro" id="IPR002881">
    <property type="entry name" value="DUF58"/>
</dbReference>
<reference evidence="2 3" key="1">
    <citation type="submission" date="2019-02" db="EMBL/GenBank/DDBJ databases">
        <title>Thermus sp. a novel from hot spring.</title>
        <authorList>
            <person name="Zhao Z."/>
        </authorList>
    </citation>
    <scope>NUCLEOTIDE SEQUENCE [LARGE SCALE GENOMIC DNA]</scope>
    <source>
        <strain evidence="2 3">CFH 72773T</strain>
    </source>
</reference>
<dbReference type="Proteomes" id="UP000292858">
    <property type="component" value="Unassembled WGS sequence"/>
</dbReference>
<evidence type="ECO:0000259" key="1">
    <source>
        <dbReference type="Pfam" id="PF01882"/>
    </source>
</evidence>
<gene>
    <name evidence="2" type="ORF">ETP66_06615</name>
</gene>
<name>A0A4Q9B4Q3_9DEIN</name>
<organism evidence="2 3">
    <name type="scientific">Thermus thermamylovorans</name>
    <dbReference type="NCBI Taxonomy" id="2509362"/>
    <lineage>
        <taxon>Bacteria</taxon>
        <taxon>Thermotogati</taxon>
        <taxon>Deinococcota</taxon>
        <taxon>Deinococci</taxon>
        <taxon>Thermales</taxon>
        <taxon>Thermaceae</taxon>
        <taxon>Thermus</taxon>
    </lineage>
</organism>
<sequence length="361" mass="39131">MALLGLALLLALYRAPWLARARAELRGLPPGFPGQGGEGGAEVELVCPLPVLFRLESLPSAPLGLEPRSVSGVAWGRTRLRLPLPCRYRRRGEHPVRLGLRLQGPLGLGERRLLLEPGRVLVYPALRALPPFHPAPSFFLEGRPTPFGLPDPLEAKGLRPYRPGDSLRLLARKASLRRGQPLVREVEKSLLGSLFLHLDTQALHPSYPDHAASLAAWLLLQAERRGERYGLSAGEVLPLGRGRAHLERALVLLARLKATPAPALPPPAPPGSTYLLVSQGAEAAFLQAALRGAARARRGVLLLLPEGYFLYPGERGRRAFGKTPGLERALALRGLLLAHGLELRVVRGHEPLALQSSPQPP</sequence>
<dbReference type="EMBL" id="SIJL01000007">
    <property type="protein sequence ID" value="TBH20565.1"/>
    <property type="molecule type" value="Genomic_DNA"/>
</dbReference>
<comment type="caution">
    <text evidence="2">The sequence shown here is derived from an EMBL/GenBank/DDBJ whole genome shotgun (WGS) entry which is preliminary data.</text>
</comment>
<evidence type="ECO:0000313" key="2">
    <source>
        <dbReference type="EMBL" id="TBH20565.1"/>
    </source>
</evidence>
<dbReference type="PANTHER" id="PTHR34351:SF1">
    <property type="entry name" value="SLR1927 PROTEIN"/>
    <property type="match status" value="1"/>
</dbReference>
<dbReference type="AlphaFoldDB" id="A0A4Q9B4Q3"/>
<proteinExistence type="predicted"/>
<dbReference type="Pfam" id="PF01882">
    <property type="entry name" value="DUF58"/>
    <property type="match status" value="1"/>
</dbReference>
<accession>A0A4Q9B4Q3</accession>
<dbReference type="OrthoDB" id="32236at2"/>
<feature type="domain" description="DUF58" evidence="1">
    <location>
        <begin position="158"/>
        <end position="260"/>
    </location>
</feature>
<dbReference type="PANTHER" id="PTHR34351">
    <property type="entry name" value="SLR1927 PROTEIN-RELATED"/>
    <property type="match status" value="1"/>
</dbReference>
<protein>
    <submittedName>
        <fullName evidence="2">DUF58 domain-containing protein</fullName>
    </submittedName>
</protein>
<evidence type="ECO:0000313" key="3">
    <source>
        <dbReference type="Proteomes" id="UP000292858"/>
    </source>
</evidence>